<keyword evidence="5" id="KW-1185">Reference proteome</keyword>
<reference evidence="6" key="3">
    <citation type="journal article" date="2007" name="Curr. Opin. Struct. Biol.">
        <title>Structural biology of plasmid segregation proteins.</title>
        <authorList>
            <person name="Schumacher M.A."/>
        </authorList>
    </citation>
    <scope>NUCLEOTIDE SEQUENCE</scope>
</reference>
<dbReference type="GO" id="GO:0005694">
    <property type="term" value="C:chromosome"/>
    <property type="evidence" value="ECO:0007669"/>
    <property type="project" value="TreeGrafter"/>
</dbReference>
<dbReference type="CDD" id="cd00093">
    <property type="entry name" value="HTH_XRE"/>
    <property type="match status" value="1"/>
</dbReference>
<organism evidence="5 6">
    <name type="scientific">Derxia gummosa DSM 723</name>
    <dbReference type="NCBI Taxonomy" id="1121388"/>
    <lineage>
        <taxon>Bacteria</taxon>
        <taxon>Pseudomonadati</taxon>
        <taxon>Pseudomonadota</taxon>
        <taxon>Betaproteobacteria</taxon>
        <taxon>Burkholderiales</taxon>
        <taxon>Alcaligenaceae</taxon>
        <taxon>Derxia</taxon>
    </lineage>
</organism>
<sequence>MSSRKGVAGSLAELTEQIFGNAGETPQRVAPRQRGSGAIGAPTELAQFSVGYQELERKVEELEAIKGHALRVPLSLCDDAPFHTSALDREQVEKLKLNLRENGQSAPAIVRPKADGRYEILAGRHRKAALAELGEDSWDVSLRDIDDDLAERLVFYDNLLAPSISEYAKYLGFARRRESRKLTLEQLARESGVSKSLVARLLTFGDLPPDALELIAQAPEKIGAKLAEELAGLVPRYSARVTEAVAMVIAGALAPSKAGAWVVGLKANARLASAPEVVIKRGKATYAKLTRRAEQMVIRFSDPNEAEAVQAAIAELLRNRAAG</sequence>
<reference evidence="6" key="2">
    <citation type="journal article" date="2006" name="Mol. Microbiol.">
        <title>The chromosome partitioning proteins Soj (ParA) and Spo0J (ParB) contribute to accurate chromosome partitioning, separation of replicated sister origins, and regulation of replication initiation in Bacillus subtilis.</title>
        <authorList>
            <person name="Lee P.S."/>
            <person name="Grossman A.D."/>
        </authorList>
    </citation>
    <scope>NUCLEOTIDE SEQUENCE</scope>
</reference>
<feature type="coiled-coil region" evidence="2">
    <location>
        <begin position="45"/>
        <end position="72"/>
    </location>
</feature>
<dbReference type="Gene3D" id="3.90.1530.10">
    <property type="entry name" value="Conserved hypothetical protein from pyrococcus furiosus pfu- 392566-001, ParB domain"/>
    <property type="match status" value="1"/>
</dbReference>
<dbReference type="InterPro" id="IPR001387">
    <property type="entry name" value="Cro/C1-type_HTH"/>
</dbReference>
<feature type="region of interest" description="Disordered" evidence="3">
    <location>
        <begin position="18"/>
        <end position="40"/>
    </location>
</feature>
<dbReference type="GO" id="GO:0007059">
    <property type="term" value="P:chromosome segregation"/>
    <property type="evidence" value="ECO:0007669"/>
    <property type="project" value="TreeGrafter"/>
</dbReference>
<dbReference type="NCBIfam" id="TIGR00180">
    <property type="entry name" value="parB_part"/>
    <property type="match status" value="1"/>
</dbReference>
<dbReference type="Proteomes" id="UP000675920">
    <property type="component" value="Unplaced"/>
</dbReference>
<protein>
    <submittedName>
        <fullName evidence="6">ParB/RepB/Spo0J family partition protein</fullName>
    </submittedName>
</protein>
<dbReference type="SMART" id="SM00470">
    <property type="entry name" value="ParB"/>
    <property type="match status" value="1"/>
</dbReference>
<evidence type="ECO:0000256" key="3">
    <source>
        <dbReference type="SAM" id="MobiDB-lite"/>
    </source>
</evidence>
<feature type="domain" description="HTH cro/C1-type" evidence="4">
    <location>
        <begin position="173"/>
        <end position="201"/>
    </location>
</feature>
<evidence type="ECO:0000256" key="1">
    <source>
        <dbReference type="ARBA" id="ARBA00006295"/>
    </source>
</evidence>
<dbReference type="Pfam" id="PF02195">
    <property type="entry name" value="ParB_N"/>
    <property type="match status" value="1"/>
</dbReference>
<dbReference type="Gene3D" id="1.10.10.2830">
    <property type="match status" value="1"/>
</dbReference>
<dbReference type="PANTHER" id="PTHR33375">
    <property type="entry name" value="CHROMOSOME-PARTITIONING PROTEIN PARB-RELATED"/>
    <property type="match status" value="1"/>
</dbReference>
<dbReference type="PANTHER" id="PTHR33375:SF1">
    <property type="entry name" value="CHROMOSOME-PARTITIONING PROTEIN PARB-RELATED"/>
    <property type="match status" value="1"/>
</dbReference>
<comment type="similarity">
    <text evidence="1">Belongs to the ParB family.</text>
</comment>
<dbReference type="InterPro" id="IPR050336">
    <property type="entry name" value="Chromosome_partition/occlusion"/>
</dbReference>
<evidence type="ECO:0000313" key="6">
    <source>
        <dbReference type="RefSeq" id="WP_084545037.1"/>
    </source>
</evidence>
<dbReference type="AlphaFoldDB" id="A0A8B6XBJ7"/>
<name>A0A8B6XBJ7_9BURK</name>
<proteinExistence type="inferred from homology"/>
<reference evidence="6" key="4">
    <citation type="submission" date="2025-08" db="UniProtKB">
        <authorList>
            <consortium name="RefSeq"/>
        </authorList>
    </citation>
    <scope>IDENTIFICATION</scope>
</reference>
<dbReference type="RefSeq" id="WP_084545037.1">
    <property type="nucleotide sequence ID" value="NZ_AXWS01000013.1"/>
</dbReference>
<dbReference type="InterPro" id="IPR004437">
    <property type="entry name" value="ParB/RepB/Spo0J"/>
</dbReference>
<dbReference type="PROSITE" id="PS50943">
    <property type="entry name" value="HTH_CROC1"/>
    <property type="match status" value="1"/>
</dbReference>
<evidence type="ECO:0000256" key="2">
    <source>
        <dbReference type="SAM" id="Coils"/>
    </source>
</evidence>
<evidence type="ECO:0000259" key="4">
    <source>
        <dbReference type="PROSITE" id="PS50943"/>
    </source>
</evidence>
<keyword evidence="2" id="KW-0175">Coiled coil</keyword>
<dbReference type="SUPFAM" id="SSF110849">
    <property type="entry name" value="ParB/Sulfiredoxin"/>
    <property type="match status" value="1"/>
</dbReference>
<evidence type="ECO:0000313" key="5">
    <source>
        <dbReference type="Proteomes" id="UP000675920"/>
    </source>
</evidence>
<dbReference type="OrthoDB" id="8677451at2"/>
<dbReference type="InterPro" id="IPR003115">
    <property type="entry name" value="ParB_N"/>
</dbReference>
<dbReference type="InterPro" id="IPR036086">
    <property type="entry name" value="ParB/Sulfiredoxin_sf"/>
</dbReference>
<accession>A0A8B6XBJ7</accession>
<reference evidence="6" key="1">
    <citation type="journal article" date="2001" name="J. Biotechnol.">
        <title>The bacterial ParA-ParB partitioning proteins.</title>
        <authorList>
            <person name="Bignell C."/>
            <person name="Thomas C.M."/>
        </authorList>
    </citation>
    <scope>NUCLEOTIDE SEQUENCE</scope>
</reference>
<dbReference type="SUPFAM" id="SSF109709">
    <property type="entry name" value="KorB DNA-binding domain-like"/>
    <property type="match status" value="1"/>
</dbReference>
<dbReference type="GO" id="GO:0003677">
    <property type="term" value="F:DNA binding"/>
    <property type="evidence" value="ECO:0007669"/>
    <property type="project" value="InterPro"/>
</dbReference>